<dbReference type="EMBL" id="JBEFKJ010000006">
    <property type="protein sequence ID" value="KAL2045740.1"/>
    <property type="molecule type" value="Genomic_DNA"/>
</dbReference>
<name>A0ABR4AIZ9_9LECA</name>
<evidence type="ECO:0000313" key="1">
    <source>
        <dbReference type="EMBL" id="KAL2045740.1"/>
    </source>
</evidence>
<keyword evidence="2" id="KW-1185">Reference proteome</keyword>
<evidence type="ECO:0000313" key="2">
    <source>
        <dbReference type="Proteomes" id="UP001590950"/>
    </source>
</evidence>
<accession>A0ABR4AIZ9</accession>
<dbReference type="Proteomes" id="UP001590950">
    <property type="component" value="Unassembled WGS sequence"/>
</dbReference>
<gene>
    <name evidence="1" type="ORF">N7G274_002171</name>
</gene>
<sequence>MKCNPNTLSSRVMPSSIDFKELEPVYSTAASISSLRDGLLLSIWLLPQVSYNAFERRHGEVKDLSTYLNSTIIAYTRGANGDQVLCCLTSYSIEACRDS</sequence>
<protein>
    <submittedName>
        <fullName evidence="1">Uncharacterized protein</fullName>
    </submittedName>
</protein>
<proteinExistence type="predicted"/>
<reference evidence="1 2" key="1">
    <citation type="submission" date="2024-09" db="EMBL/GenBank/DDBJ databases">
        <title>Rethinking Asexuality: The Enigmatic Case of Functional Sexual Genes in Lepraria (Stereocaulaceae).</title>
        <authorList>
            <person name="Doellman M."/>
            <person name="Sun Y."/>
            <person name="Barcenas-Pena A."/>
            <person name="Lumbsch H.T."/>
            <person name="Grewe F."/>
        </authorList>
    </citation>
    <scope>NUCLEOTIDE SEQUENCE [LARGE SCALE GENOMIC DNA]</scope>
    <source>
        <strain evidence="1 2">Mercado 3170</strain>
    </source>
</reference>
<organism evidence="1 2">
    <name type="scientific">Stereocaulon virgatum</name>
    <dbReference type="NCBI Taxonomy" id="373712"/>
    <lineage>
        <taxon>Eukaryota</taxon>
        <taxon>Fungi</taxon>
        <taxon>Dikarya</taxon>
        <taxon>Ascomycota</taxon>
        <taxon>Pezizomycotina</taxon>
        <taxon>Lecanoromycetes</taxon>
        <taxon>OSLEUM clade</taxon>
        <taxon>Lecanoromycetidae</taxon>
        <taxon>Lecanorales</taxon>
        <taxon>Lecanorineae</taxon>
        <taxon>Stereocaulaceae</taxon>
        <taxon>Stereocaulon</taxon>
    </lineage>
</organism>
<comment type="caution">
    <text evidence="1">The sequence shown here is derived from an EMBL/GenBank/DDBJ whole genome shotgun (WGS) entry which is preliminary data.</text>
</comment>